<dbReference type="InParanoid" id="A0A165RJP6"/>
<organism evidence="6 7">
    <name type="scientific">Neolentinus lepideus HHB14362 ss-1</name>
    <dbReference type="NCBI Taxonomy" id="1314782"/>
    <lineage>
        <taxon>Eukaryota</taxon>
        <taxon>Fungi</taxon>
        <taxon>Dikarya</taxon>
        <taxon>Basidiomycota</taxon>
        <taxon>Agaricomycotina</taxon>
        <taxon>Agaricomycetes</taxon>
        <taxon>Gloeophyllales</taxon>
        <taxon>Gloeophyllaceae</taxon>
        <taxon>Neolentinus</taxon>
    </lineage>
</organism>
<comment type="similarity">
    <text evidence="1">Belongs to the universal ribosomal protein uS7 family.</text>
</comment>
<dbReference type="Pfam" id="PF00177">
    <property type="entry name" value="Ribosomal_S7"/>
    <property type="match status" value="1"/>
</dbReference>
<dbReference type="InterPro" id="IPR000235">
    <property type="entry name" value="Ribosomal_uS7"/>
</dbReference>
<evidence type="ECO:0000256" key="4">
    <source>
        <dbReference type="SAM" id="MobiDB-lite"/>
    </source>
</evidence>
<evidence type="ECO:0000313" key="6">
    <source>
        <dbReference type="EMBL" id="KZT23910.1"/>
    </source>
</evidence>
<dbReference type="PANTHER" id="PTHR11205">
    <property type="entry name" value="RIBOSOMAL PROTEIN S7"/>
    <property type="match status" value="1"/>
</dbReference>
<dbReference type="InterPro" id="IPR036823">
    <property type="entry name" value="Ribosomal_uS7_dom_sf"/>
</dbReference>
<sequence>MASFPPLPDATASEESALRKASDTLSGMLGSSDPLLPMSSDTPSTSMTTYTRPSTPSGPPLLNVPPAQDPLLHFFTSMVMKDGKRQLAQRITSRTLLYLHTFTRAPPLPILRKAILTASPAVRIASSKVGAKTVHRPIPLTEKQRTFYGILWIKRAAEKRPGMTAEERLARELIAVIEGSSPVLKIRDDIHKMATVNRGNAGTRV</sequence>
<protein>
    <submittedName>
        <fullName evidence="6">Ribosomal protein S7</fullName>
    </submittedName>
</protein>
<dbReference type="InterPro" id="IPR047988">
    <property type="entry name" value="Ribosomal_uS7m_fungi"/>
</dbReference>
<accession>A0A165RJP6</accession>
<dbReference type="Proteomes" id="UP000076761">
    <property type="component" value="Unassembled WGS sequence"/>
</dbReference>
<dbReference type="GO" id="GO:1990904">
    <property type="term" value="C:ribonucleoprotein complex"/>
    <property type="evidence" value="ECO:0007669"/>
    <property type="project" value="UniProtKB-KW"/>
</dbReference>
<dbReference type="GO" id="GO:0005840">
    <property type="term" value="C:ribosome"/>
    <property type="evidence" value="ECO:0007669"/>
    <property type="project" value="UniProtKB-KW"/>
</dbReference>
<dbReference type="FunCoup" id="A0A165RJP6">
    <property type="interactions" value="161"/>
</dbReference>
<keyword evidence="7" id="KW-1185">Reference proteome</keyword>
<feature type="region of interest" description="Disordered" evidence="4">
    <location>
        <begin position="1"/>
        <end position="63"/>
    </location>
</feature>
<dbReference type="Gene3D" id="1.10.455.10">
    <property type="entry name" value="Ribosomal protein S7 domain"/>
    <property type="match status" value="1"/>
</dbReference>
<dbReference type="CDD" id="cd14868">
    <property type="entry name" value="uS7_Mitochondria_Fungi"/>
    <property type="match status" value="1"/>
</dbReference>
<evidence type="ECO:0000313" key="7">
    <source>
        <dbReference type="Proteomes" id="UP000076761"/>
    </source>
</evidence>
<keyword evidence="3" id="KW-0687">Ribonucleoprotein</keyword>
<dbReference type="GO" id="GO:0006412">
    <property type="term" value="P:translation"/>
    <property type="evidence" value="ECO:0007669"/>
    <property type="project" value="InterPro"/>
</dbReference>
<dbReference type="SUPFAM" id="SSF47973">
    <property type="entry name" value="Ribosomal protein S7"/>
    <property type="match status" value="1"/>
</dbReference>
<dbReference type="AlphaFoldDB" id="A0A165RJP6"/>
<evidence type="ECO:0000259" key="5">
    <source>
        <dbReference type="Pfam" id="PF00177"/>
    </source>
</evidence>
<dbReference type="STRING" id="1314782.A0A165RJP6"/>
<evidence type="ECO:0000256" key="3">
    <source>
        <dbReference type="ARBA" id="ARBA00023274"/>
    </source>
</evidence>
<gene>
    <name evidence="6" type="ORF">NEOLEDRAFT_1135748</name>
</gene>
<dbReference type="EMBL" id="KV425581">
    <property type="protein sequence ID" value="KZT23910.1"/>
    <property type="molecule type" value="Genomic_DNA"/>
</dbReference>
<dbReference type="OrthoDB" id="9972728at2759"/>
<keyword evidence="2 6" id="KW-0689">Ribosomal protein</keyword>
<evidence type="ECO:0000256" key="2">
    <source>
        <dbReference type="ARBA" id="ARBA00022980"/>
    </source>
</evidence>
<proteinExistence type="inferred from homology"/>
<feature type="compositionally biased region" description="Low complexity" evidence="4">
    <location>
        <begin position="31"/>
        <end position="55"/>
    </location>
</feature>
<name>A0A165RJP6_9AGAM</name>
<feature type="domain" description="Small ribosomal subunit protein uS7" evidence="5">
    <location>
        <begin position="63"/>
        <end position="198"/>
    </location>
</feature>
<reference evidence="6 7" key="1">
    <citation type="journal article" date="2016" name="Mol. Biol. Evol.">
        <title>Comparative Genomics of Early-Diverging Mushroom-Forming Fungi Provides Insights into the Origins of Lignocellulose Decay Capabilities.</title>
        <authorList>
            <person name="Nagy L.G."/>
            <person name="Riley R."/>
            <person name="Tritt A."/>
            <person name="Adam C."/>
            <person name="Daum C."/>
            <person name="Floudas D."/>
            <person name="Sun H."/>
            <person name="Yadav J.S."/>
            <person name="Pangilinan J."/>
            <person name="Larsson K.H."/>
            <person name="Matsuura K."/>
            <person name="Barry K."/>
            <person name="Labutti K."/>
            <person name="Kuo R."/>
            <person name="Ohm R.A."/>
            <person name="Bhattacharya S.S."/>
            <person name="Shirouzu T."/>
            <person name="Yoshinaga Y."/>
            <person name="Martin F.M."/>
            <person name="Grigoriev I.V."/>
            <person name="Hibbett D.S."/>
        </authorList>
    </citation>
    <scope>NUCLEOTIDE SEQUENCE [LARGE SCALE GENOMIC DNA]</scope>
    <source>
        <strain evidence="6 7">HHB14362 ss-1</strain>
    </source>
</reference>
<evidence type="ECO:0000256" key="1">
    <source>
        <dbReference type="ARBA" id="ARBA00007151"/>
    </source>
</evidence>
<dbReference type="InterPro" id="IPR023798">
    <property type="entry name" value="Ribosomal_uS7_dom"/>
</dbReference>